<keyword evidence="5" id="KW-0143">Chaperone</keyword>
<organism evidence="7 8">
    <name type="scientific">Streptacidiphilus cavernicola</name>
    <dbReference type="NCBI Taxonomy" id="3342716"/>
    <lineage>
        <taxon>Bacteria</taxon>
        <taxon>Bacillati</taxon>
        <taxon>Actinomycetota</taxon>
        <taxon>Actinomycetes</taxon>
        <taxon>Kitasatosporales</taxon>
        <taxon>Streptomycetaceae</taxon>
        <taxon>Streptacidiphilus</taxon>
    </lineage>
</organism>
<dbReference type="Proteomes" id="UP001592531">
    <property type="component" value="Unassembled WGS sequence"/>
</dbReference>
<evidence type="ECO:0000256" key="4">
    <source>
        <dbReference type="ARBA" id="ARBA00023016"/>
    </source>
</evidence>
<dbReference type="InterPro" id="IPR013126">
    <property type="entry name" value="Hsp_70_fam"/>
</dbReference>
<dbReference type="EMBL" id="JBHFAB010000016">
    <property type="protein sequence ID" value="MFC1419138.1"/>
    <property type="molecule type" value="Genomic_DNA"/>
</dbReference>
<evidence type="ECO:0000259" key="6">
    <source>
        <dbReference type="Pfam" id="PF13360"/>
    </source>
</evidence>
<dbReference type="InterPro" id="IPR011053">
    <property type="entry name" value="Single_hybrid_motif"/>
</dbReference>
<keyword evidence="4" id="KW-0346">Stress response</keyword>
<dbReference type="Gene3D" id="3.90.640.10">
    <property type="entry name" value="Actin, Chain A, domain 4"/>
    <property type="match status" value="1"/>
</dbReference>
<dbReference type="SUPFAM" id="SSF51230">
    <property type="entry name" value="Single hybrid motif"/>
    <property type="match status" value="1"/>
</dbReference>
<dbReference type="PROSITE" id="PS01036">
    <property type="entry name" value="HSP70_3"/>
    <property type="match status" value="1"/>
</dbReference>
<comment type="similarity">
    <text evidence="1">Belongs to the heat shock protein 70 family.</text>
</comment>
<dbReference type="RefSeq" id="WP_380538143.1">
    <property type="nucleotide sequence ID" value="NZ_JBHFAB010000016.1"/>
</dbReference>
<proteinExistence type="inferred from homology"/>
<reference evidence="7 8" key="1">
    <citation type="submission" date="2024-09" db="EMBL/GenBank/DDBJ databases">
        <authorList>
            <person name="Lee S.D."/>
        </authorList>
    </citation>
    <scope>NUCLEOTIDE SEQUENCE [LARGE SCALE GENOMIC DNA]</scope>
    <source>
        <strain evidence="7 8">N8-3</strain>
    </source>
</reference>
<protein>
    <submittedName>
        <fullName evidence="7">PQQ-binding-like beta-propeller repeat protein</fullName>
    </submittedName>
</protein>
<dbReference type="InterPro" id="IPR002372">
    <property type="entry name" value="PQQ_rpt_dom"/>
</dbReference>
<keyword evidence="3" id="KW-0067">ATP-binding</keyword>
<dbReference type="CDD" id="cd06849">
    <property type="entry name" value="lipoyl_domain"/>
    <property type="match status" value="1"/>
</dbReference>
<sequence length="780" mass="82136">MEPSSLSWSWPTAVYLDGDTLLVGTPADRHKRVQPANYRTEFKRNLGQETPIRLGDREFSPVLLVTEVLRALRVEAERVYGRGPISRVVLTIPTSYDGDHSRRWGLMIEAGEAAGFSAVELIFEPVAAALEPPAGDPFAAGDLVLVYDFGGGTFDAALVRYGAGGGSQRVLGHRTLDDCGGMDIDAAVWEWLHDHGPDRLAALLTADPAAGSDAALAAFRARVQLATLGAQMKIQLTDRPTAVELFDQMLELRLDLETFTKFTEPIVARTIRCCVDLLAAADVQREELAAVLLVGGSSRIPMVAAALEREFARPVRQSGAPQYAVLHGAARFAATARQRFVRQSAEDPGLRAVRWSLPGDTATLLRWQVGPGEAYAAGADVAEVRLTSGAILGLRAEESGTVRGLHARPGETVESGDWLLTAERGFRPWRTGIHGVFGTPAILGRTVVTASGPGRVDARVAATGEPRWRYDAGSELTTAPVAADGCVYLGGRDGRLHALDAATGAPRWSVRYQAGDAVCTVPSLAQGLLCFGAEDRHLHLLDAGTGAVRLRIPVQARVRGAVLRDGTVHAVLGDGRLVALDAATGKQKWSVAGAVSRTPLVAEGSVFACFADGTLRRLDADLGHDLWQPPPTTESSDGGFRGRLARVLPTSPPLLAAEPEATGGVRTVLLATGDGQVSAFAVDSGALAWRRRVGGPGARSLAVSDGVVYLGSSDHRLYATEAVGATGVRSFATGGGIESAAAVADGAVHVVSEDGYLYALAAVTLAGPEPRAHQGGVRHA</sequence>
<name>A0ABV6VZP0_9ACTN</name>
<dbReference type="PANTHER" id="PTHR34512:SF30">
    <property type="entry name" value="OUTER MEMBRANE PROTEIN ASSEMBLY FACTOR BAMB"/>
    <property type="match status" value="1"/>
</dbReference>
<dbReference type="Gene3D" id="3.30.420.40">
    <property type="match status" value="2"/>
</dbReference>
<dbReference type="SUPFAM" id="SSF50998">
    <property type="entry name" value="Quinoprotein alcohol dehydrogenase-like"/>
    <property type="match status" value="2"/>
</dbReference>
<dbReference type="Pfam" id="PF00012">
    <property type="entry name" value="HSP70"/>
    <property type="match status" value="1"/>
</dbReference>
<dbReference type="InterPro" id="IPR015943">
    <property type="entry name" value="WD40/YVTN_repeat-like_dom_sf"/>
</dbReference>
<feature type="domain" description="Pyrrolo-quinoline quinone repeat" evidence="6">
    <location>
        <begin position="674"/>
        <end position="764"/>
    </location>
</feature>
<dbReference type="Gene3D" id="2.130.10.10">
    <property type="entry name" value="YVTN repeat-like/Quinoprotein amine dehydrogenase"/>
    <property type="match status" value="2"/>
</dbReference>
<comment type="caution">
    <text evidence="7">The sequence shown here is derived from an EMBL/GenBank/DDBJ whole genome shotgun (WGS) entry which is preliminary data.</text>
</comment>
<evidence type="ECO:0000256" key="1">
    <source>
        <dbReference type="ARBA" id="ARBA00007381"/>
    </source>
</evidence>
<dbReference type="SUPFAM" id="SSF53067">
    <property type="entry name" value="Actin-like ATPase domain"/>
    <property type="match status" value="2"/>
</dbReference>
<evidence type="ECO:0000256" key="3">
    <source>
        <dbReference type="ARBA" id="ARBA00022840"/>
    </source>
</evidence>
<evidence type="ECO:0000256" key="2">
    <source>
        <dbReference type="ARBA" id="ARBA00022741"/>
    </source>
</evidence>
<dbReference type="Pfam" id="PF13360">
    <property type="entry name" value="PQQ_2"/>
    <property type="match status" value="3"/>
</dbReference>
<dbReference type="PANTHER" id="PTHR34512">
    <property type="entry name" value="CELL SURFACE PROTEIN"/>
    <property type="match status" value="1"/>
</dbReference>
<dbReference type="InterPro" id="IPR018181">
    <property type="entry name" value="Heat_shock_70_CS"/>
</dbReference>
<dbReference type="InterPro" id="IPR043129">
    <property type="entry name" value="ATPase_NBD"/>
</dbReference>
<dbReference type="InterPro" id="IPR018391">
    <property type="entry name" value="PQQ_b-propeller_rpt"/>
</dbReference>
<evidence type="ECO:0000313" key="8">
    <source>
        <dbReference type="Proteomes" id="UP001592531"/>
    </source>
</evidence>
<keyword evidence="2" id="KW-0547">Nucleotide-binding</keyword>
<evidence type="ECO:0000256" key="5">
    <source>
        <dbReference type="ARBA" id="ARBA00023186"/>
    </source>
</evidence>
<dbReference type="InterPro" id="IPR011047">
    <property type="entry name" value="Quinoprotein_ADH-like_sf"/>
</dbReference>
<evidence type="ECO:0000313" key="7">
    <source>
        <dbReference type="EMBL" id="MFC1419138.1"/>
    </source>
</evidence>
<keyword evidence="8" id="KW-1185">Reference proteome</keyword>
<feature type="domain" description="Pyrrolo-quinoline quinone repeat" evidence="6">
    <location>
        <begin position="562"/>
        <end position="648"/>
    </location>
</feature>
<dbReference type="Gene3D" id="2.40.50.100">
    <property type="match status" value="1"/>
</dbReference>
<feature type="domain" description="Pyrrolo-quinoline quinone repeat" evidence="6">
    <location>
        <begin position="425"/>
        <end position="559"/>
    </location>
</feature>
<dbReference type="SMART" id="SM00564">
    <property type="entry name" value="PQQ"/>
    <property type="match status" value="7"/>
</dbReference>
<gene>
    <name evidence="7" type="ORF">ACEZDE_21235</name>
</gene>
<accession>A0ABV6VZP0</accession>